<dbReference type="OrthoDB" id="504769at2"/>
<dbReference type="SUPFAM" id="SSF53474">
    <property type="entry name" value="alpha/beta-Hydrolases"/>
    <property type="match status" value="1"/>
</dbReference>
<evidence type="ECO:0000313" key="5">
    <source>
        <dbReference type="EMBL" id="MTV31171.1"/>
    </source>
</evidence>
<feature type="transmembrane region" description="Helical" evidence="2">
    <location>
        <begin position="480"/>
        <end position="500"/>
    </location>
</feature>
<evidence type="ECO:0000256" key="1">
    <source>
        <dbReference type="ARBA" id="ARBA00038115"/>
    </source>
</evidence>
<proteinExistence type="inferred from homology"/>
<gene>
    <name evidence="5" type="ORF">GJ654_09210</name>
</gene>
<feature type="transmembrane region" description="Helical" evidence="2">
    <location>
        <begin position="422"/>
        <end position="441"/>
    </location>
</feature>
<feature type="signal peptide" evidence="3">
    <location>
        <begin position="1"/>
        <end position="26"/>
    </location>
</feature>
<comment type="caution">
    <text evidence="5">The sequence shown here is derived from an EMBL/GenBank/DDBJ whole genome shotgun (WGS) entry which is preliminary data.</text>
</comment>
<feature type="chain" id="PRO_5026676549" evidence="3">
    <location>
        <begin position="27"/>
        <end position="501"/>
    </location>
</feature>
<evidence type="ECO:0000259" key="4">
    <source>
        <dbReference type="Pfam" id="PF00561"/>
    </source>
</evidence>
<name>A0A6N8DPR4_RHOAC</name>
<feature type="domain" description="AB hydrolase-1" evidence="4">
    <location>
        <begin position="53"/>
        <end position="161"/>
    </location>
</feature>
<dbReference type="AlphaFoldDB" id="A0A6N8DPR4"/>
<dbReference type="InterPro" id="IPR029058">
    <property type="entry name" value="AB_hydrolase_fold"/>
</dbReference>
<dbReference type="Proteomes" id="UP000439113">
    <property type="component" value="Unassembled WGS sequence"/>
</dbReference>
<feature type="transmembrane region" description="Helical" evidence="2">
    <location>
        <begin position="328"/>
        <end position="348"/>
    </location>
</feature>
<evidence type="ECO:0000256" key="2">
    <source>
        <dbReference type="SAM" id="Phobius"/>
    </source>
</evidence>
<feature type="transmembrane region" description="Helical" evidence="2">
    <location>
        <begin position="360"/>
        <end position="380"/>
    </location>
</feature>
<comment type="similarity">
    <text evidence="1">Belongs to the AB hydrolase superfamily. FUS2 hydrolase family.</text>
</comment>
<dbReference type="PANTHER" id="PTHR22946">
    <property type="entry name" value="DIENELACTONE HYDROLASE DOMAIN-CONTAINING PROTEIN-RELATED"/>
    <property type="match status" value="1"/>
</dbReference>
<dbReference type="Pfam" id="PF00561">
    <property type="entry name" value="Abhydrolase_1"/>
    <property type="match status" value="1"/>
</dbReference>
<evidence type="ECO:0000256" key="3">
    <source>
        <dbReference type="SAM" id="SignalP"/>
    </source>
</evidence>
<keyword evidence="5" id="KW-0378">Hydrolase</keyword>
<dbReference type="InterPro" id="IPR050261">
    <property type="entry name" value="FrsA_esterase"/>
</dbReference>
<dbReference type="GO" id="GO:0016787">
    <property type="term" value="F:hydrolase activity"/>
    <property type="evidence" value="ECO:0007669"/>
    <property type="project" value="UniProtKB-KW"/>
</dbReference>
<dbReference type="Gene3D" id="3.40.50.1820">
    <property type="entry name" value="alpha/beta hydrolase"/>
    <property type="match status" value="1"/>
</dbReference>
<feature type="transmembrane region" description="Helical" evidence="2">
    <location>
        <begin position="447"/>
        <end position="468"/>
    </location>
</feature>
<reference evidence="5 6" key="1">
    <citation type="submission" date="2019-11" db="EMBL/GenBank/DDBJ databases">
        <title>Whole-genome sequence of a Rhodoblastus acidophilus DSM 142.</title>
        <authorList>
            <person name="Kyndt J.A."/>
            <person name="Meyer T.E."/>
        </authorList>
    </citation>
    <scope>NUCLEOTIDE SEQUENCE [LARGE SCALE GENOMIC DNA]</scope>
    <source>
        <strain evidence="5 6">DSM 142</strain>
    </source>
</reference>
<accession>A0A6N8DPR4</accession>
<keyword evidence="2" id="KW-0472">Membrane</keyword>
<feature type="transmembrane region" description="Helical" evidence="2">
    <location>
        <begin position="392"/>
        <end position="410"/>
    </location>
</feature>
<dbReference type="InterPro" id="IPR000073">
    <property type="entry name" value="AB_hydrolase_1"/>
</dbReference>
<organism evidence="5 6">
    <name type="scientific">Rhodoblastus acidophilus</name>
    <name type="common">Rhodopseudomonas acidophila</name>
    <dbReference type="NCBI Taxonomy" id="1074"/>
    <lineage>
        <taxon>Bacteria</taxon>
        <taxon>Pseudomonadati</taxon>
        <taxon>Pseudomonadota</taxon>
        <taxon>Alphaproteobacteria</taxon>
        <taxon>Hyphomicrobiales</taxon>
        <taxon>Rhodoblastaceae</taxon>
        <taxon>Rhodoblastus</taxon>
    </lineage>
</organism>
<keyword evidence="2" id="KW-1133">Transmembrane helix</keyword>
<feature type="transmembrane region" description="Helical" evidence="2">
    <location>
        <begin position="262"/>
        <end position="278"/>
    </location>
</feature>
<evidence type="ECO:0000313" key="6">
    <source>
        <dbReference type="Proteomes" id="UP000439113"/>
    </source>
</evidence>
<protein>
    <submittedName>
        <fullName evidence="5">Alpha/beta fold hydrolase</fullName>
    </submittedName>
</protein>
<sequence length="501" mass="53378">MKIRAIVFLAAALAIATGLWSLLAPKADLTIETTQVDEMPVTVFRPANAPPGPVVVVAHGFAGSQQLMQPVAETLAHAGYTAITFDFAGHGRNTRPLSGGIKDHDLSFRILSDEIDRMIRYALTLPGAGPRVGLVGHSMAAILTIDNAVNNDKVAAVVAFSNFGSKATASEPKNLLIVDGAWEASRLKDDALRIIGMAAASPQERVTYGDMAKGSARRLVYAEGAEHVGVIYSRDGLTEMLDWLNAVFGRTQTGAVDARGKALGLLFLGLFALAAPLSRLLPELSTVPLGAGLPFKRQWPVAVAPAVLTPLILWKIPTDFLPILLGDYLVVHFALYGALTLLGLWLTAPSHTMWRAPWRGCVVAALPIFAYYAVGFGLPIDAFATSVAPTATRWLLIAPMFCGVVVYVLADEWFTRGVGAAKGGYLFSKICLVVSLALAVALNPSKLFFLVMIVPVICLVFVLFGWVSRLAYKRTGDPRVAALANAAALAFAICATFPVVD</sequence>
<dbReference type="RefSeq" id="WP_155445861.1">
    <property type="nucleotide sequence ID" value="NZ_JAOQNR010000006.1"/>
</dbReference>
<dbReference type="EMBL" id="WNKS01000006">
    <property type="protein sequence ID" value="MTV31171.1"/>
    <property type="molecule type" value="Genomic_DNA"/>
</dbReference>
<keyword evidence="2" id="KW-0812">Transmembrane</keyword>
<keyword evidence="3" id="KW-0732">Signal</keyword>